<organism evidence="1 2">
    <name type="scientific">Anaerosacchariphilus hominis</name>
    <dbReference type="NCBI Taxonomy" id="2763017"/>
    <lineage>
        <taxon>Bacteria</taxon>
        <taxon>Bacillati</taxon>
        <taxon>Bacillota</taxon>
        <taxon>Clostridia</taxon>
        <taxon>Lachnospirales</taxon>
        <taxon>Lachnospiraceae</taxon>
        <taxon>Anaerosacchariphilus</taxon>
    </lineage>
</organism>
<evidence type="ECO:0000313" key="1">
    <source>
        <dbReference type="EMBL" id="MBC5659104.1"/>
    </source>
</evidence>
<dbReference type="EMBL" id="JACOOR010000002">
    <property type="protein sequence ID" value="MBC5659104.1"/>
    <property type="molecule type" value="Genomic_DNA"/>
</dbReference>
<reference evidence="1" key="1">
    <citation type="submission" date="2020-08" db="EMBL/GenBank/DDBJ databases">
        <title>Genome public.</title>
        <authorList>
            <person name="Liu C."/>
            <person name="Sun Q."/>
        </authorList>
    </citation>
    <scope>NUCLEOTIDE SEQUENCE</scope>
    <source>
        <strain evidence="1">NSJ-68</strain>
    </source>
</reference>
<gene>
    <name evidence="1" type="ORF">H8S44_04875</name>
</gene>
<dbReference type="Proteomes" id="UP000649345">
    <property type="component" value="Unassembled WGS sequence"/>
</dbReference>
<protein>
    <submittedName>
        <fullName evidence="1">GNAT family acetyltransferase</fullName>
    </submittedName>
</protein>
<dbReference type="RefSeq" id="WP_186873026.1">
    <property type="nucleotide sequence ID" value="NZ_JACOOR010000002.1"/>
</dbReference>
<keyword evidence="2" id="KW-1185">Reference proteome</keyword>
<name>A0A923LAU4_9FIRM</name>
<dbReference type="AlphaFoldDB" id="A0A923LAU4"/>
<accession>A0A923LAU4</accession>
<sequence>MIDLHGQAGLPYINRGVYTGSCEGMRYRMRKKEEEDKKVLEAVIYPEPFCFEKTAEDQKEAHEFPFTDEGFRQAIAWMNEQYETQKERWTAAKNASWV</sequence>
<evidence type="ECO:0000313" key="2">
    <source>
        <dbReference type="Proteomes" id="UP000649345"/>
    </source>
</evidence>
<proteinExistence type="predicted"/>
<comment type="caution">
    <text evidence="1">The sequence shown here is derived from an EMBL/GenBank/DDBJ whole genome shotgun (WGS) entry which is preliminary data.</text>
</comment>